<name>A0ACB9JQF4_9ASTR</name>
<gene>
    <name evidence="1" type="ORF">L1987_09849</name>
</gene>
<dbReference type="Proteomes" id="UP001056120">
    <property type="component" value="Linkage Group LG03"/>
</dbReference>
<keyword evidence="2" id="KW-1185">Reference proteome</keyword>
<proteinExistence type="predicted"/>
<dbReference type="EMBL" id="CM042020">
    <property type="protein sequence ID" value="KAI3822261.1"/>
    <property type="molecule type" value="Genomic_DNA"/>
</dbReference>
<organism evidence="1 2">
    <name type="scientific">Smallanthus sonchifolius</name>
    <dbReference type="NCBI Taxonomy" id="185202"/>
    <lineage>
        <taxon>Eukaryota</taxon>
        <taxon>Viridiplantae</taxon>
        <taxon>Streptophyta</taxon>
        <taxon>Embryophyta</taxon>
        <taxon>Tracheophyta</taxon>
        <taxon>Spermatophyta</taxon>
        <taxon>Magnoliopsida</taxon>
        <taxon>eudicotyledons</taxon>
        <taxon>Gunneridae</taxon>
        <taxon>Pentapetalae</taxon>
        <taxon>asterids</taxon>
        <taxon>campanulids</taxon>
        <taxon>Asterales</taxon>
        <taxon>Asteraceae</taxon>
        <taxon>Asteroideae</taxon>
        <taxon>Heliantheae alliance</taxon>
        <taxon>Millerieae</taxon>
        <taxon>Smallanthus</taxon>
    </lineage>
</organism>
<sequence>MGKPYNWSEIQESAFQLFKQKLCSAPILSLPEGTDDFVVYCDASIQGLGCVLMQREKTSLSITTHYPPSTTDQICNAQLETLIEENIPLEATRVYGNLRELIMDESHKSRYSIHPGSDKMYHDLKVLYWWLNMKAYIATYVGKCLTCSKVKDEYQKPSGLLQQPKIPM</sequence>
<evidence type="ECO:0000313" key="2">
    <source>
        <dbReference type="Proteomes" id="UP001056120"/>
    </source>
</evidence>
<accession>A0ACB9JQF4</accession>
<comment type="caution">
    <text evidence="1">The sequence shown here is derived from an EMBL/GenBank/DDBJ whole genome shotgun (WGS) entry which is preliminary data.</text>
</comment>
<reference evidence="2" key="1">
    <citation type="journal article" date="2022" name="Mol. Ecol. Resour.">
        <title>The genomes of chicory, endive, great burdock and yacon provide insights into Asteraceae palaeo-polyploidization history and plant inulin production.</title>
        <authorList>
            <person name="Fan W."/>
            <person name="Wang S."/>
            <person name="Wang H."/>
            <person name="Wang A."/>
            <person name="Jiang F."/>
            <person name="Liu H."/>
            <person name="Zhao H."/>
            <person name="Xu D."/>
            <person name="Zhang Y."/>
        </authorList>
    </citation>
    <scope>NUCLEOTIDE SEQUENCE [LARGE SCALE GENOMIC DNA]</scope>
    <source>
        <strain evidence="2">cv. Yunnan</strain>
    </source>
</reference>
<protein>
    <submittedName>
        <fullName evidence="1">Uncharacterized protein</fullName>
    </submittedName>
</protein>
<reference evidence="1 2" key="2">
    <citation type="journal article" date="2022" name="Mol. Ecol. Resour.">
        <title>The genomes of chicory, endive, great burdock and yacon provide insights into Asteraceae paleo-polyploidization history and plant inulin production.</title>
        <authorList>
            <person name="Fan W."/>
            <person name="Wang S."/>
            <person name="Wang H."/>
            <person name="Wang A."/>
            <person name="Jiang F."/>
            <person name="Liu H."/>
            <person name="Zhao H."/>
            <person name="Xu D."/>
            <person name="Zhang Y."/>
        </authorList>
    </citation>
    <scope>NUCLEOTIDE SEQUENCE [LARGE SCALE GENOMIC DNA]</scope>
    <source>
        <strain evidence="2">cv. Yunnan</strain>
        <tissue evidence="1">Leaves</tissue>
    </source>
</reference>
<evidence type="ECO:0000313" key="1">
    <source>
        <dbReference type="EMBL" id="KAI3822261.1"/>
    </source>
</evidence>